<reference evidence="3" key="1">
    <citation type="submission" date="2011-07" db="EMBL/GenBank/DDBJ databases">
        <authorList>
            <consortium name="Caenorhabditis brenneri Sequencing and Analysis Consortium"/>
            <person name="Wilson R.K."/>
        </authorList>
    </citation>
    <scope>NUCLEOTIDE SEQUENCE [LARGE SCALE GENOMIC DNA]</scope>
    <source>
        <strain evidence="3">PB2801</strain>
    </source>
</reference>
<keyword evidence="3" id="KW-1185">Reference proteome</keyword>
<feature type="transmembrane region" description="Helical" evidence="1">
    <location>
        <begin position="7"/>
        <end position="28"/>
    </location>
</feature>
<gene>
    <name evidence="2" type="ORF">CAEBREN_21393</name>
</gene>
<keyword evidence="1" id="KW-1133">Transmembrane helix</keyword>
<keyword evidence="1" id="KW-0472">Membrane</keyword>
<dbReference type="OrthoDB" id="5820509at2759"/>
<dbReference type="HOGENOM" id="CLU_1628543_0_0_1"/>
<accession>G0NSI5</accession>
<dbReference type="eggNOG" id="ENOG502SPFW">
    <property type="taxonomic scope" value="Eukaryota"/>
</dbReference>
<proteinExistence type="predicted"/>
<evidence type="ECO:0000256" key="1">
    <source>
        <dbReference type="SAM" id="Phobius"/>
    </source>
</evidence>
<evidence type="ECO:0000313" key="3">
    <source>
        <dbReference type="Proteomes" id="UP000008068"/>
    </source>
</evidence>
<dbReference type="OMA" id="CCVVAEL"/>
<organism evidence="3">
    <name type="scientific">Caenorhabditis brenneri</name>
    <name type="common">Nematode worm</name>
    <dbReference type="NCBI Taxonomy" id="135651"/>
    <lineage>
        <taxon>Eukaryota</taxon>
        <taxon>Metazoa</taxon>
        <taxon>Ecdysozoa</taxon>
        <taxon>Nematoda</taxon>
        <taxon>Chromadorea</taxon>
        <taxon>Rhabditida</taxon>
        <taxon>Rhabditina</taxon>
        <taxon>Rhabditomorpha</taxon>
        <taxon>Rhabditoidea</taxon>
        <taxon>Rhabditidae</taxon>
        <taxon>Peloderinae</taxon>
        <taxon>Caenorhabditis</taxon>
    </lineage>
</organism>
<dbReference type="AlphaFoldDB" id="G0NSI5"/>
<keyword evidence="1" id="KW-0812">Transmembrane</keyword>
<evidence type="ECO:0000313" key="2">
    <source>
        <dbReference type="EMBL" id="EGT36775.1"/>
    </source>
</evidence>
<feature type="transmembrane region" description="Helical" evidence="1">
    <location>
        <begin position="80"/>
        <end position="104"/>
    </location>
</feature>
<evidence type="ECO:0008006" key="4">
    <source>
        <dbReference type="Google" id="ProtNLM"/>
    </source>
</evidence>
<dbReference type="InParanoid" id="G0NSI5"/>
<sequence>MTFSKQLLVSIVFKILIVILTIVTLVLLDPAYTTAYLSINYEIVIIYLVSGLTLLYCIVSILVSIYLAKRSEDTSLTNCSFSEIIFAAGGIMGWLIIIGMGGTISQRTSSDTGDRFGWIRVTSALNFVCFLVILAVFATKIVREKILHRQTQENKYRGVYVQ</sequence>
<feature type="transmembrane region" description="Helical" evidence="1">
    <location>
        <begin position="43"/>
        <end position="68"/>
    </location>
</feature>
<dbReference type="Proteomes" id="UP000008068">
    <property type="component" value="Unassembled WGS sequence"/>
</dbReference>
<dbReference type="EMBL" id="GL379938">
    <property type="protein sequence ID" value="EGT36775.1"/>
    <property type="molecule type" value="Genomic_DNA"/>
</dbReference>
<name>G0NSI5_CAEBE</name>
<feature type="transmembrane region" description="Helical" evidence="1">
    <location>
        <begin position="124"/>
        <end position="142"/>
    </location>
</feature>
<protein>
    <recommendedName>
        <fullName evidence="4">MARVEL domain-containing protein</fullName>
    </recommendedName>
</protein>